<proteinExistence type="predicted"/>
<reference evidence="1" key="1">
    <citation type="submission" date="2021-01" db="EMBL/GenBank/DDBJ databases">
        <title>Genome sequence of strain Noviherbaspirillum sp. DKR-6.</title>
        <authorList>
            <person name="Chaudhary D.K."/>
        </authorList>
    </citation>
    <scope>NUCLEOTIDE SEQUENCE</scope>
    <source>
        <strain evidence="1">DKR-6</strain>
    </source>
</reference>
<comment type="caution">
    <text evidence="1">The sequence shown here is derived from an EMBL/GenBank/DDBJ whole genome shotgun (WGS) entry which is preliminary data.</text>
</comment>
<accession>A0A934SZW2</accession>
<keyword evidence="2" id="KW-1185">Reference proteome</keyword>
<dbReference type="EMBL" id="JAEPBG010000006">
    <property type="protein sequence ID" value="MBK4736112.1"/>
    <property type="molecule type" value="Genomic_DNA"/>
</dbReference>
<dbReference type="Proteomes" id="UP000622890">
    <property type="component" value="Unassembled WGS sequence"/>
</dbReference>
<evidence type="ECO:0000313" key="2">
    <source>
        <dbReference type="Proteomes" id="UP000622890"/>
    </source>
</evidence>
<evidence type="ECO:0000313" key="1">
    <source>
        <dbReference type="EMBL" id="MBK4736112.1"/>
    </source>
</evidence>
<protein>
    <submittedName>
        <fullName evidence="1">Uncharacterized protein</fullName>
    </submittedName>
</protein>
<dbReference type="RefSeq" id="WP_200593234.1">
    <property type="nucleotide sequence ID" value="NZ_JAEPBG010000006.1"/>
</dbReference>
<gene>
    <name evidence="1" type="ORF">JJB74_15930</name>
</gene>
<dbReference type="AlphaFoldDB" id="A0A934SZW2"/>
<sequence>MMSNSTLAFPPFPPATLTAEETARVMAGLHLQALRELLHAANAECILKPAQRAVIEHLAAVDLPSDPVILQGLRDMVAYCNGAVLAEARGEQIFAIANTESAIEGILANDESSGDEELAQFLAQEFGMRIEEAIEHVKRRDYLQRYLPPVSSRERTASRRGDAP</sequence>
<organism evidence="1 2">
    <name type="scientific">Noviherbaspirillum pedocola</name>
    <dbReference type="NCBI Taxonomy" id="2801341"/>
    <lineage>
        <taxon>Bacteria</taxon>
        <taxon>Pseudomonadati</taxon>
        <taxon>Pseudomonadota</taxon>
        <taxon>Betaproteobacteria</taxon>
        <taxon>Burkholderiales</taxon>
        <taxon>Oxalobacteraceae</taxon>
        <taxon>Noviherbaspirillum</taxon>
    </lineage>
</organism>
<name>A0A934SZW2_9BURK</name>